<reference evidence="2 3" key="1">
    <citation type="journal article" date="2017" name="BMC Microbiol.">
        <title>Comparative genomics of Enterococcus spp. isolated from bovine feces.</title>
        <authorList>
            <person name="Beukers A.G."/>
            <person name="Zaheer R."/>
            <person name="Goji N."/>
            <person name="Amoako K.K."/>
            <person name="Chaves A.V."/>
            <person name="Ward M.P."/>
            <person name="McAllister T.A."/>
        </authorList>
    </citation>
    <scope>NUCLEOTIDE SEQUENCE [LARGE SCALE GENOMIC DNA]</scope>
    <source>
        <strain evidence="2 3">F1129D 143</strain>
    </source>
</reference>
<accession>A0A1V8Y986</accession>
<dbReference type="EMBL" id="MJEA01000013">
    <property type="protein sequence ID" value="OQO68886.1"/>
    <property type="molecule type" value="Genomic_DNA"/>
</dbReference>
<evidence type="ECO:0000256" key="1">
    <source>
        <dbReference type="SAM" id="Phobius"/>
    </source>
</evidence>
<proteinExistence type="predicted"/>
<evidence type="ECO:0000313" key="3">
    <source>
        <dbReference type="Proteomes" id="UP000192477"/>
    </source>
</evidence>
<sequence length="107" mass="12503">MDNLKPTTSKIETQHVMSIEKRPNRFIELDIMGINETKKILGNSYYQNESEHYFEILAMTLGLVVSGNFALLNTVQKILNYSYLKKTKTWHSVVLHKREKVQSLLFL</sequence>
<dbReference type="STRING" id="112904.BH747_10850"/>
<dbReference type="RefSeq" id="WP_081184487.1">
    <property type="nucleotide sequence ID" value="NZ_MJEA01000013.1"/>
</dbReference>
<keyword evidence="1" id="KW-1133">Transmembrane helix</keyword>
<organism evidence="2 3">
    <name type="scientific">Enterococcus villorum</name>
    <dbReference type="NCBI Taxonomy" id="112904"/>
    <lineage>
        <taxon>Bacteria</taxon>
        <taxon>Bacillati</taxon>
        <taxon>Bacillota</taxon>
        <taxon>Bacilli</taxon>
        <taxon>Lactobacillales</taxon>
        <taxon>Enterococcaceae</taxon>
        <taxon>Enterococcus</taxon>
    </lineage>
</organism>
<protein>
    <submittedName>
        <fullName evidence="2">Uncharacterized protein</fullName>
    </submittedName>
</protein>
<name>A0A1V8Y986_9ENTE</name>
<evidence type="ECO:0000313" key="2">
    <source>
        <dbReference type="EMBL" id="OQO68886.1"/>
    </source>
</evidence>
<keyword evidence="1" id="KW-0812">Transmembrane</keyword>
<comment type="caution">
    <text evidence="2">The sequence shown here is derived from an EMBL/GenBank/DDBJ whole genome shotgun (WGS) entry which is preliminary data.</text>
</comment>
<dbReference type="AlphaFoldDB" id="A0A1V8Y986"/>
<gene>
    <name evidence="2" type="ORF">BH747_10850</name>
</gene>
<feature type="transmembrane region" description="Helical" evidence="1">
    <location>
        <begin position="53"/>
        <end position="75"/>
    </location>
</feature>
<keyword evidence="1" id="KW-0472">Membrane</keyword>
<dbReference type="Proteomes" id="UP000192477">
    <property type="component" value="Unassembled WGS sequence"/>
</dbReference>